<evidence type="ECO:0000313" key="2">
    <source>
        <dbReference type="Proteomes" id="UP000184292"/>
    </source>
</evidence>
<reference evidence="1 2" key="1">
    <citation type="submission" date="2016-11" db="EMBL/GenBank/DDBJ databases">
        <authorList>
            <person name="Jaros S."/>
            <person name="Januszkiewicz K."/>
            <person name="Wedrychowicz H."/>
        </authorList>
    </citation>
    <scope>NUCLEOTIDE SEQUENCE [LARGE SCALE GENOMIC DNA]</scope>
    <source>
        <strain evidence="1 2">DSM 100565</strain>
    </source>
</reference>
<proteinExistence type="predicted"/>
<accession>A0A1M6EYK5</accession>
<dbReference type="OrthoDB" id="7874220at2"/>
<evidence type="ECO:0000313" key="1">
    <source>
        <dbReference type="EMBL" id="SHI90481.1"/>
    </source>
</evidence>
<dbReference type="RefSeq" id="WP_073330002.1">
    <property type="nucleotide sequence ID" value="NZ_FQYO01000003.1"/>
</dbReference>
<dbReference type="AlphaFoldDB" id="A0A1M6EYK5"/>
<dbReference type="EMBL" id="FQYO01000003">
    <property type="protein sequence ID" value="SHI90481.1"/>
    <property type="molecule type" value="Genomic_DNA"/>
</dbReference>
<keyword evidence="2" id="KW-1185">Reference proteome</keyword>
<dbReference type="STRING" id="1447782.SAMN05444417_2248"/>
<protein>
    <recommendedName>
        <fullName evidence="3">Transcriptional regulator, AlpA family</fullName>
    </recommendedName>
</protein>
<dbReference type="Proteomes" id="UP000184292">
    <property type="component" value="Unassembled WGS sequence"/>
</dbReference>
<evidence type="ECO:0008006" key="3">
    <source>
        <dbReference type="Google" id="ProtNLM"/>
    </source>
</evidence>
<gene>
    <name evidence="1" type="ORF">SAMN05444417_2248</name>
</gene>
<organism evidence="1 2">
    <name type="scientific">Wenxinia saemankumensis</name>
    <dbReference type="NCBI Taxonomy" id="1447782"/>
    <lineage>
        <taxon>Bacteria</taxon>
        <taxon>Pseudomonadati</taxon>
        <taxon>Pseudomonadota</taxon>
        <taxon>Alphaproteobacteria</taxon>
        <taxon>Rhodobacterales</taxon>
        <taxon>Roseobacteraceae</taxon>
        <taxon>Wenxinia</taxon>
    </lineage>
</organism>
<sequence length="67" mass="7416">MTEARPLFASERLAARLLDMSAAEFRRLVGVGALPGPIRIGPHERWNVKEIEAILSGAAMSQDEPEW</sequence>
<name>A0A1M6EYK5_9RHOB</name>